<organism evidence="1 2">
    <name type="scientific">Neomicrococcus lactis</name>
    <dbReference type="NCBI Taxonomy" id="732241"/>
    <lineage>
        <taxon>Bacteria</taxon>
        <taxon>Bacillati</taxon>
        <taxon>Actinomycetota</taxon>
        <taxon>Actinomycetes</taxon>
        <taxon>Micrococcales</taxon>
        <taxon>Micrococcaceae</taxon>
        <taxon>Neomicrococcus</taxon>
    </lineage>
</organism>
<name>A0A7W8YD99_9MICC</name>
<dbReference type="Gene3D" id="3.30.530.20">
    <property type="match status" value="1"/>
</dbReference>
<proteinExistence type="predicted"/>
<reference evidence="1 2" key="1">
    <citation type="submission" date="2020-08" db="EMBL/GenBank/DDBJ databases">
        <title>Sequencing the genomes of 1000 actinobacteria strains.</title>
        <authorList>
            <person name="Klenk H.-P."/>
        </authorList>
    </citation>
    <scope>NUCLEOTIDE SEQUENCE [LARGE SCALE GENOMIC DNA]</scope>
    <source>
        <strain evidence="1 2">DSM 23694</strain>
    </source>
</reference>
<dbReference type="EMBL" id="JACHBL010000001">
    <property type="protein sequence ID" value="MBB5599281.1"/>
    <property type="molecule type" value="Genomic_DNA"/>
</dbReference>
<sequence length="177" mass="19594">MESFGFQQLSDQSWELSGVYALPVSAEQAWNAALSNDGWRAWFPASVKPAPEQWDVGSSLSYAFEDHQGLDGGFGEVRHFRQPAAAEFTWGPDMIRCEFFEDDDAASAPQTRLRFSATLDEQGRGAREGAGWHVCVASLREAAGGEVSPEEKDWKFLFAHYQELFGPEASTVLPPES</sequence>
<comment type="caution">
    <text evidence="1">The sequence shown here is derived from an EMBL/GenBank/DDBJ whole genome shotgun (WGS) entry which is preliminary data.</text>
</comment>
<dbReference type="Proteomes" id="UP000523863">
    <property type="component" value="Unassembled WGS sequence"/>
</dbReference>
<keyword evidence="2" id="KW-1185">Reference proteome</keyword>
<gene>
    <name evidence="1" type="ORF">BKA12_002361</name>
</gene>
<dbReference type="AlphaFoldDB" id="A0A7W8YD99"/>
<dbReference type="InterPro" id="IPR023393">
    <property type="entry name" value="START-like_dom_sf"/>
</dbReference>
<evidence type="ECO:0008006" key="3">
    <source>
        <dbReference type="Google" id="ProtNLM"/>
    </source>
</evidence>
<accession>A0A7W8YD99</accession>
<evidence type="ECO:0000313" key="2">
    <source>
        <dbReference type="Proteomes" id="UP000523863"/>
    </source>
</evidence>
<dbReference type="SUPFAM" id="SSF55961">
    <property type="entry name" value="Bet v1-like"/>
    <property type="match status" value="1"/>
</dbReference>
<protein>
    <recommendedName>
        <fullName evidence="3">ATPase</fullName>
    </recommendedName>
</protein>
<evidence type="ECO:0000313" key="1">
    <source>
        <dbReference type="EMBL" id="MBB5599281.1"/>
    </source>
</evidence>